<accession>M0CD62</accession>
<protein>
    <recommendedName>
        <fullName evidence="2">Peptidase M24 domain-containing protein</fullName>
    </recommendedName>
</protein>
<dbReference type="InterPro" id="IPR036005">
    <property type="entry name" value="Creatinase/aminopeptidase-like"/>
</dbReference>
<dbReference type="InterPro" id="IPR000994">
    <property type="entry name" value="Pept_M24"/>
</dbReference>
<dbReference type="Proteomes" id="UP000011657">
    <property type="component" value="Unassembled WGS sequence"/>
</dbReference>
<reference evidence="3 4" key="1">
    <citation type="journal article" date="2014" name="PLoS Genet.">
        <title>Phylogenetically driven sequencing of extremely halophilic archaea reveals strategies for static and dynamic osmo-response.</title>
        <authorList>
            <person name="Becker E.A."/>
            <person name="Seitzer P.M."/>
            <person name="Tritt A."/>
            <person name="Larsen D."/>
            <person name="Krusor M."/>
            <person name="Yao A.I."/>
            <person name="Wu D."/>
            <person name="Madern D."/>
            <person name="Eisen J.A."/>
            <person name="Darling A.E."/>
            <person name="Facciotti M.T."/>
        </authorList>
    </citation>
    <scope>NUCLEOTIDE SEQUENCE [LARGE SCALE GENOMIC DNA]</scope>
    <source>
        <strain evidence="3 4">JCM 13891</strain>
    </source>
</reference>
<name>M0CD62_9EURY</name>
<evidence type="ECO:0000256" key="1">
    <source>
        <dbReference type="SAM" id="MobiDB-lite"/>
    </source>
</evidence>
<organism evidence="3 4">
    <name type="scientific">Haloterrigena salina JCM 13891</name>
    <dbReference type="NCBI Taxonomy" id="1227488"/>
    <lineage>
        <taxon>Archaea</taxon>
        <taxon>Methanobacteriati</taxon>
        <taxon>Methanobacteriota</taxon>
        <taxon>Stenosarchaea group</taxon>
        <taxon>Halobacteria</taxon>
        <taxon>Halobacteriales</taxon>
        <taxon>Natrialbaceae</taxon>
        <taxon>Haloterrigena</taxon>
    </lineage>
</organism>
<evidence type="ECO:0000259" key="2">
    <source>
        <dbReference type="Pfam" id="PF00557"/>
    </source>
</evidence>
<dbReference type="PANTHER" id="PTHR46112">
    <property type="entry name" value="AMINOPEPTIDASE"/>
    <property type="match status" value="1"/>
</dbReference>
<dbReference type="AlphaFoldDB" id="M0CD62"/>
<dbReference type="SUPFAM" id="SSF55920">
    <property type="entry name" value="Creatinase/aminopeptidase"/>
    <property type="match status" value="1"/>
</dbReference>
<sequence>MTDADSIGESEDASGGDAATAPAGSVADRLESRLAEALEHRDAVAFVHVGSPRDPGLRYCQVALAEPEERSDQSVVEREQPLTAVAFDGDTREWLTATAADASPHPARVLASQLADRVASGTVLTPARLPHDAALYLEEAGFEPASTDVLERARAAKTPAERERIAAAQTAAGAGIRRGAALLADATVDDGHLVADGDAVTPARLRRAIDEGIVAAGAFPAGNTVVNPDSGHAPSSRDATVAAGGADAADEPLRPAEPIVLETAPRGPDGYHGGLVRTLVVDGDGGRERRAHVGATQSFRSAAAMLTADSESVTAVEADLEAEVRAFGFEDPDAVATRVGGVGLEPRERPLAGGDEIESGSVVRLESAVRVEGDRWLRIADLLVKGDEGERATYLSAPSRSLEPRALLEE</sequence>
<dbReference type="eggNOG" id="arCOG01003">
    <property type="taxonomic scope" value="Archaea"/>
</dbReference>
<proteinExistence type="predicted"/>
<feature type="domain" description="Peptidase M24" evidence="2">
    <location>
        <begin position="232"/>
        <end position="383"/>
    </location>
</feature>
<feature type="compositionally biased region" description="Acidic residues" evidence="1">
    <location>
        <begin position="1"/>
        <end position="14"/>
    </location>
</feature>
<dbReference type="STRING" id="1227488.C477_07593"/>
<dbReference type="PATRIC" id="fig|1227488.3.peg.1493"/>
<dbReference type="OrthoDB" id="200535at2157"/>
<keyword evidence="4" id="KW-1185">Reference proteome</keyword>
<dbReference type="PANTHER" id="PTHR46112:SF2">
    <property type="entry name" value="XAA-PRO AMINOPEPTIDASE P-RELATED"/>
    <property type="match status" value="1"/>
</dbReference>
<comment type="caution">
    <text evidence="3">The sequence shown here is derived from an EMBL/GenBank/DDBJ whole genome shotgun (WGS) entry which is preliminary data.</text>
</comment>
<dbReference type="EMBL" id="AOIS01000028">
    <property type="protein sequence ID" value="ELZ19824.1"/>
    <property type="molecule type" value="Genomic_DNA"/>
</dbReference>
<evidence type="ECO:0000313" key="3">
    <source>
        <dbReference type="EMBL" id="ELZ19824.1"/>
    </source>
</evidence>
<dbReference type="Pfam" id="PF00557">
    <property type="entry name" value="Peptidase_M24"/>
    <property type="match status" value="1"/>
</dbReference>
<gene>
    <name evidence="3" type="ORF">C477_07593</name>
</gene>
<dbReference type="Gene3D" id="3.90.230.10">
    <property type="entry name" value="Creatinase/methionine aminopeptidase superfamily"/>
    <property type="match status" value="1"/>
</dbReference>
<feature type="region of interest" description="Disordered" evidence="1">
    <location>
        <begin position="1"/>
        <end position="27"/>
    </location>
</feature>
<dbReference type="InterPro" id="IPR050659">
    <property type="entry name" value="Peptidase_M24B"/>
</dbReference>
<feature type="region of interest" description="Disordered" evidence="1">
    <location>
        <begin position="227"/>
        <end position="250"/>
    </location>
</feature>
<evidence type="ECO:0000313" key="4">
    <source>
        <dbReference type="Proteomes" id="UP000011657"/>
    </source>
</evidence>
<dbReference type="RefSeq" id="WP_008893837.1">
    <property type="nucleotide sequence ID" value="NZ_AOIS01000028.1"/>
</dbReference>